<dbReference type="InterPro" id="IPR036047">
    <property type="entry name" value="F-box-like_dom_sf"/>
</dbReference>
<dbReference type="SUPFAM" id="SSF81383">
    <property type="entry name" value="F-box domain"/>
    <property type="match status" value="1"/>
</dbReference>
<dbReference type="EMBL" id="JAAAIL010000248">
    <property type="protein sequence ID" value="KAG0277780.1"/>
    <property type="molecule type" value="Genomic_DNA"/>
</dbReference>
<protein>
    <recommendedName>
        <fullName evidence="2">F-box domain-containing protein</fullName>
    </recommendedName>
</protein>
<evidence type="ECO:0000313" key="4">
    <source>
        <dbReference type="Proteomes" id="UP001194580"/>
    </source>
</evidence>
<keyword evidence="4" id="KW-1185">Reference proteome</keyword>
<dbReference type="Pfam" id="PF12937">
    <property type="entry name" value="F-box-like"/>
    <property type="match status" value="1"/>
</dbReference>
<name>A0AAD4DH86_9FUNG</name>
<dbReference type="InterPro" id="IPR032675">
    <property type="entry name" value="LRR_dom_sf"/>
</dbReference>
<sequence>MSACLIPEILFQIAPLLDTHAHLSCLQVCRLWHTVFTPYFWSNINDYNWPWCNLLKPLDNSKRSNSTPLRGALNPKARLFQDRLSKYHDHVRHLTINYDSLLLIAFEAQLTQLISLHIRAHFVSTHRYSRIRYDSTLPSDPTALRLSRQVDDSRVPESIFFQVPEVTYHLSIPHAMEFTRKCWHLILDNTTTLQSLRIMKNSRQTLLRLAPPSRARDFPYLRADSIGFLKGTLEKMSRLNELEVGSQAEEFVLQSIGRELEGKKFLPLVTGLHYSARPGNALLTLLHPPADLDTNGNVNVNNNTHSTEQDERQISVNTTVKVLTLHSTVSIACLRDLLVIFPRLQELSGAAHDFLTDASHHGAQVGEFDRIIVSNIKYMTGLCHEFHLFRFNIRLPCLRSIGPQLYFRNVQDMMQVLQLCPELEILEVKELRGMDDHMAVMYVNLHTQRDLEMSGGGGSHIVDGDDDNGDGEGDVDGSGITRRRAGMDWRIQTLTIQHSQYRGHTIQQLLRRMPNLVHLELGSISAKAVEVIGETCYGSLEDVRQMKLYDIEYWTN</sequence>
<dbReference type="InterPro" id="IPR001810">
    <property type="entry name" value="F-box_dom"/>
</dbReference>
<feature type="domain" description="F-box" evidence="2">
    <location>
        <begin position="7"/>
        <end position="44"/>
    </location>
</feature>
<dbReference type="Gene3D" id="3.80.10.10">
    <property type="entry name" value="Ribonuclease Inhibitor"/>
    <property type="match status" value="1"/>
</dbReference>
<dbReference type="Proteomes" id="UP001194580">
    <property type="component" value="Unassembled WGS sequence"/>
</dbReference>
<dbReference type="AlphaFoldDB" id="A0AAD4DH86"/>
<comment type="caution">
    <text evidence="3">The sequence shown here is derived from an EMBL/GenBank/DDBJ whole genome shotgun (WGS) entry which is preliminary data.</text>
</comment>
<gene>
    <name evidence="3" type="ORF">BGZ95_005364</name>
</gene>
<evidence type="ECO:0000313" key="3">
    <source>
        <dbReference type="EMBL" id="KAG0277780.1"/>
    </source>
</evidence>
<feature type="region of interest" description="Disordered" evidence="1">
    <location>
        <begin position="455"/>
        <end position="474"/>
    </location>
</feature>
<organism evidence="3 4">
    <name type="scientific">Linnemannia exigua</name>
    <dbReference type="NCBI Taxonomy" id="604196"/>
    <lineage>
        <taxon>Eukaryota</taxon>
        <taxon>Fungi</taxon>
        <taxon>Fungi incertae sedis</taxon>
        <taxon>Mucoromycota</taxon>
        <taxon>Mortierellomycotina</taxon>
        <taxon>Mortierellomycetes</taxon>
        <taxon>Mortierellales</taxon>
        <taxon>Mortierellaceae</taxon>
        <taxon>Linnemannia</taxon>
    </lineage>
</organism>
<reference evidence="3" key="1">
    <citation type="journal article" date="2020" name="Fungal Divers.">
        <title>Resolving the Mortierellaceae phylogeny through synthesis of multi-gene phylogenetics and phylogenomics.</title>
        <authorList>
            <person name="Vandepol N."/>
            <person name="Liber J."/>
            <person name="Desiro A."/>
            <person name="Na H."/>
            <person name="Kennedy M."/>
            <person name="Barry K."/>
            <person name="Grigoriev I.V."/>
            <person name="Miller A.N."/>
            <person name="O'Donnell K."/>
            <person name="Stajich J.E."/>
            <person name="Bonito G."/>
        </authorList>
    </citation>
    <scope>NUCLEOTIDE SEQUENCE</scope>
    <source>
        <strain evidence="3">NRRL 28262</strain>
    </source>
</reference>
<dbReference type="Gene3D" id="1.20.1280.50">
    <property type="match status" value="1"/>
</dbReference>
<proteinExistence type="predicted"/>
<evidence type="ECO:0000256" key="1">
    <source>
        <dbReference type="SAM" id="MobiDB-lite"/>
    </source>
</evidence>
<evidence type="ECO:0000259" key="2">
    <source>
        <dbReference type="Pfam" id="PF12937"/>
    </source>
</evidence>
<feature type="compositionally biased region" description="Acidic residues" evidence="1">
    <location>
        <begin position="464"/>
        <end position="474"/>
    </location>
</feature>
<accession>A0AAD4DH86</accession>